<feature type="transmembrane region" description="Helical" evidence="2">
    <location>
        <begin position="151"/>
        <end position="172"/>
    </location>
</feature>
<dbReference type="GO" id="GO:0006508">
    <property type="term" value="P:proteolysis"/>
    <property type="evidence" value="ECO:0007669"/>
    <property type="project" value="InterPro"/>
</dbReference>
<evidence type="ECO:0000256" key="1">
    <source>
        <dbReference type="SAM" id="MobiDB-lite"/>
    </source>
</evidence>
<dbReference type="GO" id="GO:0008076">
    <property type="term" value="C:voltage-gated potassium channel complex"/>
    <property type="evidence" value="ECO:0007669"/>
    <property type="project" value="TreeGrafter"/>
</dbReference>
<organism evidence="4 5">
    <name type="scientific">Hemibagrus guttatus</name>
    <dbReference type="NCBI Taxonomy" id="175788"/>
    <lineage>
        <taxon>Eukaryota</taxon>
        <taxon>Metazoa</taxon>
        <taxon>Chordata</taxon>
        <taxon>Craniata</taxon>
        <taxon>Vertebrata</taxon>
        <taxon>Euteleostomi</taxon>
        <taxon>Actinopterygii</taxon>
        <taxon>Neopterygii</taxon>
        <taxon>Teleostei</taxon>
        <taxon>Ostariophysi</taxon>
        <taxon>Siluriformes</taxon>
        <taxon>Bagridae</taxon>
        <taxon>Hemibagrus</taxon>
    </lineage>
</organism>
<comment type="caution">
    <text evidence="4">The sequence shown here is derived from an EMBL/GenBank/DDBJ whole genome shotgun (WGS) entry which is preliminary data.</text>
</comment>
<evidence type="ECO:0000313" key="5">
    <source>
        <dbReference type="Proteomes" id="UP001274896"/>
    </source>
</evidence>
<keyword evidence="2" id="KW-0472">Membrane</keyword>
<dbReference type="EMBL" id="JAUCMX010000005">
    <property type="protein sequence ID" value="KAK3546579.1"/>
    <property type="molecule type" value="Genomic_DNA"/>
</dbReference>
<protein>
    <recommendedName>
        <fullName evidence="3">Dipeptidylpeptidase IV N-terminal domain-containing protein</fullName>
    </recommendedName>
</protein>
<feature type="compositionally biased region" description="Acidic residues" evidence="1">
    <location>
        <begin position="90"/>
        <end position="125"/>
    </location>
</feature>
<evidence type="ECO:0000256" key="2">
    <source>
        <dbReference type="SAM" id="Phobius"/>
    </source>
</evidence>
<dbReference type="PANTHER" id="PTHR11731:SF201">
    <property type="entry name" value="DIPEPTIDYL AMINOPEPTIDASE-LIKE PROTEIN 6 ISOFORM X1-RELATED"/>
    <property type="match status" value="1"/>
</dbReference>
<evidence type="ECO:0000259" key="3">
    <source>
        <dbReference type="Pfam" id="PF00930"/>
    </source>
</evidence>
<dbReference type="InterPro" id="IPR002469">
    <property type="entry name" value="Peptidase_S9B_N"/>
</dbReference>
<dbReference type="InterPro" id="IPR050278">
    <property type="entry name" value="Serine_Prot_S9B/DPPIV"/>
</dbReference>
<keyword evidence="2" id="KW-1133">Transmembrane helix</keyword>
<accession>A0AAE0RAN2</accession>
<dbReference type="SUPFAM" id="SSF82171">
    <property type="entry name" value="DPP6 N-terminal domain-like"/>
    <property type="match status" value="1"/>
</dbReference>
<sequence length="360" mass="40055">MFASECFFLRRSGQQFEPVYPRLSDGFLLLYARNLAASSGSSDKSWLLVTAPSQGRVRKTLHSLKISVGDGTVLGGVSSVTGVTGTRRDDDDDVDVDENEDDVDDDDVDVDEDDADEDDDDVDEDVLDENDDDVVVELVGITPTQRNWKGIAIALLVILFICSLIITSVILLTPREDDSLASKKKVTVEDLFSSELQVHDPQARWLSDTELLYRNPGGDVLLLDVENNSTRLLVENKMFETYKASKYQVSPDLTHVLLAYNIVPLYRFSYTASYIVCSLKTPETAVLSAPEVQNTTLQFAGWGPKGQQLIFIFENNIYYQATVKDKPIRLVTTGREGVVFNGLTDWLYEGEDMAALCSSF</sequence>
<dbReference type="Gene3D" id="2.140.10.30">
    <property type="entry name" value="Dipeptidylpeptidase IV, N-terminal domain"/>
    <property type="match status" value="1"/>
</dbReference>
<dbReference type="GO" id="GO:0015459">
    <property type="term" value="F:potassium channel regulator activity"/>
    <property type="evidence" value="ECO:0007669"/>
    <property type="project" value="TreeGrafter"/>
</dbReference>
<name>A0AAE0RAN2_9TELE</name>
<reference evidence="4" key="1">
    <citation type="submission" date="2023-06" db="EMBL/GenBank/DDBJ databases">
        <title>Male Hemibagrus guttatus genome.</title>
        <authorList>
            <person name="Bian C."/>
        </authorList>
    </citation>
    <scope>NUCLEOTIDE SEQUENCE</scope>
    <source>
        <strain evidence="4">Male_cb2023</strain>
        <tissue evidence="4">Muscle</tissue>
    </source>
</reference>
<feature type="region of interest" description="Disordered" evidence="1">
    <location>
        <begin position="83"/>
        <end position="125"/>
    </location>
</feature>
<dbReference type="GO" id="GO:1901379">
    <property type="term" value="P:regulation of potassium ion transmembrane transport"/>
    <property type="evidence" value="ECO:0007669"/>
    <property type="project" value="TreeGrafter"/>
</dbReference>
<keyword evidence="5" id="KW-1185">Reference proteome</keyword>
<dbReference type="Pfam" id="PF00930">
    <property type="entry name" value="DPPIV_N"/>
    <property type="match status" value="1"/>
</dbReference>
<dbReference type="AlphaFoldDB" id="A0AAE0RAN2"/>
<dbReference type="Proteomes" id="UP001274896">
    <property type="component" value="Unassembled WGS sequence"/>
</dbReference>
<proteinExistence type="predicted"/>
<feature type="domain" description="Dipeptidylpeptidase IV N-terminal" evidence="3">
    <location>
        <begin position="250"/>
        <end position="354"/>
    </location>
</feature>
<gene>
    <name evidence="4" type="ORF">QTP70_029947</name>
</gene>
<evidence type="ECO:0000313" key="4">
    <source>
        <dbReference type="EMBL" id="KAK3546579.1"/>
    </source>
</evidence>
<keyword evidence="2" id="KW-0812">Transmembrane</keyword>
<dbReference type="PANTHER" id="PTHR11731">
    <property type="entry name" value="PROTEASE FAMILY S9B,C DIPEPTIDYL-PEPTIDASE IV-RELATED"/>
    <property type="match status" value="1"/>
</dbReference>